<dbReference type="GeneID" id="89532413"/>
<name>A0A4R3ZP59_9ACTN</name>
<dbReference type="GO" id="GO:0006313">
    <property type="term" value="P:DNA transposition"/>
    <property type="evidence" value="ECO:0007669"/>
    <property type="project" value="InterPro"/>
</dbReference>
<comment type="caution">
    <text evidence="2">The sequence shown here is derived from an EMBL/GenBank/DDBJ whole genome shotgun (WGS) entry which is preliminary data.</text>
</comment>
<organism evidence="2 3">
    <name type="scientific">Dietzia cinnamea</name>
    <dbReference type="NCBI Taxonomy" id="321318"/>
    <lineage>
        <taxon>Bacteria</taxon>
        <taxon>Bacillati</taxon>
        <taxon>Actinomycetota</taxon>
        <taxon>Actinomycetes</taxon>
        <taxon>Mycobacteriales</taxon>
        <taxon>Dietziaceae</taxon>
        <taxon>Dietzia</taxon>
    </lineage>
</organism>
<dbReference type="SUPFAM" id="SSF46689">
    <property type="entry name" value="Homeodomain-like"/>
    <property type="match status" value="1"/>
</dbReference>
<dbReference type="GO" id="GO:0004803">
    <property type="term" value="F:transposase activity"/>
    <property type="evidence" value="ECO:0007669"/>
    <property type="project" value="InterPro"/>
</dbReference>
<proteinExistence type="predicted"/>
<dbReference type="AlphaFoldDB" id="A0A4R3ZP59"/>
<evidence type="ECO:0000313" key="2">
    <source>
        <dbReference type="EMBL" id="TCW21374.1"/>
    </source>
</evidence>
<dbReference type="EMBL" id="SMCX01000024">
    <property type="protein sequence ID" value="TCW21374.1"/>
    <property type="molecule type" value="Genomic_DNA"/>
</dbReference>
<reference evidence="2 3" key="1">
    <citation type="submission" date="2019-03" db="EMBL/GenBank/DDBJ databases">
        <title>Root nodule microbial communities of legume samples collected from USA, Mexico and Botswana.</title>
        <authorList>
            <person name="Hirsch A."/>
        </authorList>
    </citation>
    <scope>NUCLEOTIDE SEQUENCE [LARGE SCALE GENOMIC DNA]</scope>
    <source>
        <strain evidence="2 3">55</strain>
    </source>
</reference>
<reference evidence="1" key="2">
    <citation type="submission" date="2022-04" db="EMBL/GenBank/DDBJ databases">
        <title>Human microbiome associated bacterial genomes.</title>
        <authorList>
            <person name="Sandstrom S."/>
            <person name="Salamzade R."/>
            <person name="Kalan L.R."/>
        </authorList>
    </citation>
    <scope>NUCLEOTIDE SEQUENCE</scope>
    <source>
        <strain evidence="1">P3-SID1762</strain>
    </source>
</reference>
<dbReference type="InterPro" id="IPR036388">
    <property type="entry name" value="WH-like_DNA-bd_sf"/>
</dbReference>
<dbReference type="GO" id="GO:0003677">
    <property type="term" value="F:DNA binding"/>
    <property type="evidence" value="ECO:0007669"/>
    <property type="project" value="InterPro"/>
</dbReference>
<sequence length="80" mass="8649">MSSAAYDADFRDQVVARLAELEPQFPSTSAAAEVVAREFGISRDSVRRWSVAAGTWQAHNSSTLRALQAENAALRAQLGL</sequence>
<dbReference type="InterPro" id="IPR002514">
    <property type="entry name" value="Transposase_8"/>
</dbReference>
<dbReference type="RefSeq" id="WP_131886296.1">
    <property type="nucleotide sequence ID" value="NZ_CP143054.1"/>
</dbReference>
<dbReference type="Gene3D" id="1.10.10.10">
    <property type="entry name" value="Winged helix-like DNA-binding domain superfamily/Winged helix DNA-binding domain"/>
    <property type="match status" value="1"/>
</dbReference>
<gene>
    <name evidence="2" type="ORF">EDD19_12427</name>
    <name evidence="1" type="ORF">M3D93_13480</name>
</gene>
<dbReference type="Pfam" id="PF01527">
    <property type="entry name" value="HTH_Tnp_1"/>
    <property type="match status" value="1"/>
</dbReference>
<protein>
    <recommendedName>
        <fullName evidence="4">Transposase</fullName>
    </recommendedName>
</protein>
<dbReference type="InterPro" id="IPR009057">
    <property type="entry name" value="Homeodomain-like_sf"/>
</dbReference>
<dbReference type="EMBL" id="JALXTC010000075">
    <property type="protein sequence ID" value="MCT2118746.1"/>
    <property type="molecule type" value="Genomic_DNA"/>
</dbReference>
<evidence type="ECO:0008006" key="4">
    <source>
        <dbReference type="Google" id="ProtNLM"/>
    </source>
</evidence>
<dbReference type="Proteomes" id="UP000295805">
    <property type="component" value="Unassembled WGS sequence"/>
</dbReference>
<accession>A0A4R3ZP59</accession>
<dbReference type="Proteomes" id="UP001206890">
    <property type="component" value="Unassembled WGS sequence"/>
</dbReference>
<evidence type="ECO:0000313" key="1">
    <source>
        <dbReference type="EMBL" id="MCT2118746.1"/>
    </source>
</evidence>
<evidence type="ECO:0000313" key="3">
    <source>
        <dbReference type="Proteomes" id="UP000295805"/>
    </source>
</evidence>